<gene>
    <name evidence="1" type="ORF">B4U80_07079</name>
</gene>
<dbReference type="EMBL" id="NCKV01000025">
    <property type="protein sequence ID" value="RWS31929.1"/>
    <property type="molecule type" value="Genomic_DNA"/>
</dbReference>
<dbReference type="VEuPathDB" id="VectorBase:LDEU000113"/>
<protein>
    <submittedName>
        <fullName evidence="1">Uncharacterized protein</fullName>
    </submittedName>
</protein>
<proteinExistence type="predicted"/>
<evidence type="ECO:0000313" key="2">
    <source>
        <dbReference type="Proteomes" id="UP000288716"/>
    </source>
</evidence>
<organism evidence="1 2">
    <name type="scientific">Leptotrombidium deliense</name>
    <dbReference type="NCBI Taxonomy" id="299467"/>
    <lineage>
        <taxon>Eukaryota</taxon>
        <taxon>Metazoa</taxon>
        <taxon>Ecdysozoa</taxon>
        <taxon>Arthropoda</taxon>
        <taxon>Chelicerata</taxon>
        <taxon>Arachnida</taxon>
        <taxon>Acari</taxon>
        <taxon>Acariformes</taxon>
        <taxon>Trombidiformes</taxon>
        <taxon>Prostigmata</taxon>
        <taxon>Anystina</taxon>
        <taxon>Parasitengona</taxon>
        <taxon>Trombiculoidea</taxon>
        <taxon>Trombiculidae</taxon>
        <taxon>Leptotrombidium</taxon>
    </lineage>
</organism>
<keyword evidence="2" id="KW-1185">Reference proteome</keyword>
<accession>A0A443SWN8</accession>
<name>A0A443SWN8_9ACAR</name>
<reference evidence="1 2" key="1">
    <citation type="journal article" date="2018" name="Gigascience">
        <title>Genomes of trombidid mites reveal novel predicted allergens and laterally-transferred genes associated with secondary metabolism.</title>
        <authorList>
            <person name="Dong X."/>
            <person name="Chaisiri K."/>
            <person name="Xia D."/>
            <person name="Armstrong S.D."/>
            <person name="Fang Y."/>
            <person name="Donnelly M.J."/>
            <person name="Kadowaki T."/>
            <person name="McGarry J.W."/>
            <person name="Darby A.C."/>
            <person name="Makepeace B.L."/>
        </authorList>
    </citation>
    <scope>NUCLEOTIDE SEQUENCE [LARGE SCALE GENOMIC DNA]</scope>
    <source>
        <strain evidence="1">UoL-UT</strain>
    </source>
</reference>
<dbReference type="Proteomes" id="UP000288716">
    <property type="component" value="Unassembled WGS sequence"/>
</dbReference>
<comment type="caution">
    <text evidence="1">The sequence shown here is derived from an EMBL/GenBank/DDBJ whole genome shotgun (WGS) entry which is preliminary data.</text>
</comment>
<sequence>MFKFIRTISQKMKIVLLYLLIVSIGLVMRSLSVILMNYETCSDLPTVEVVLQLDISRELGNLTNVKNAVYNVNADNSCDINNS</sequence>
<evidence type="ECO:0000313" key="1">
    <source>
        <dbReference type="EMBL" id="RWS31929.1"/>
    </source>
</evidence>
<dbReference type="AlphaFoldDB" id="A0A443SWN8"/>